<comment type="cofactor">
    <cofactor evidence="4">
        <name>Mn(2+)</name>
        <dbReference type="ChEBI" id="CHEBI:29035"/>
    </cofactor>
    <text evidence="4">Binds 2 manganese ions per subunit.</text>
</comment>
<feature type="binding site" evidence="4">
    <location>
        <position position="120"/>
    </location>
    <ligand>
        <name>Mn(2+)</name>
        <dbReference type="ChEBI" id="CHEBI:29035"/>
        <label>1</label>
    </ligand>
</feature>
<dbReference type="PANTHER" id="PTHR11358:SF26">
    <property type="entry name" value="GUANIDINO ACID HYDROLASE, MITOCHONDRIAL"/>
    <property type="match status" value="1"/>
</dbReference>
<dbReference type="Gene3D" id="3.40.800.10">
    <property type="entry name" value="Ureohydrolase domain"/>
    <property type="match status" value="1"/>
</dbReference>
<dbReference type="PROSITE" id="PS51409">
    <property type="entry name" value="ARGINASE_2"/>
    <property type="match status" value="1"/>
</dbReference>
<keyword evidence="4" id="KW-0464">Manganese</keyword>
<dbReference type="CDD" id="cd11593">
    <property type="entry name" value="Agmatinase-like_2"/>
    <property type="match status" value="1"/>
</dbReference>
<evidence type="ECO:0000256" key="4">
    <source>
        <dbReference type="PIRSR" id="PIRSR036979-1"/>
    </source>
</evidence>
<feature type="binding site" evidence="4">
    <location>
        <position position="233"/>
    </location>
    <ligand>
        <name>Mn(2+)</name>
        <dbReference type="ChEBI" id="CHEBI:29035"/>
        <label>1</label>
    </ligand>
</feature>
<comment type="caution">
    <text evidence="6">The sequence shown here is derived from an EMBL/GenBank/DDBJ whole genome shotgun (WGS) entry which is preliminary data.</text>
</comment>
<feature type="binding site" evidence="4">
    <location>
        <position position="143"/>
    </location>
    <ligand>
        <name>Mn(2+)</name>
        <dbReference type="ChEBI" id="CHEBI:29035"/>
        <label>1</label>
    </ligand>
</feature>
<keyword evidence="2 4" id="KW-0479">Metal-binding</keyword>
<dbReference type="PRINTS" id="PR00116">
    <property type="entry name" value="ARGINASE"/>
</dbReference>
<dbReference type="InterPro" id="IPR006035">
    <property type="entry name" value="Ureohydrolase"/>
</dbReference>
<dbReference type="EMBL" id="DRUB01000034">
    <property type="protein sequence ID" value="HHR95631.1"/>
    <property type="molecule type" value="Genomic_DNA"/>
</dbReference>
<dbReference type="GO" id="GO:0008783">
    <property type="term" value="F:agmatinase activity"/>
    <property type="evidence" value="ECO:0007669"/>
    <property type="project" value="UniProtKB-EC"/>
</dbReference>
<evidence type="ECO:0000256" key="2">
    <source>
        <dbReference type="ARBA" id="ARBA00022723"/>
    </source>
</evidence>
<proteinExistence type="inferred from homology"/>
<sequence>MDSNIYELFINKLSNSEAFLGFNKNENETPYTVIGVPLDMSTSYRSGSALAPKAIRKASKSLELCSVINGIDIESIGVNDVGDISIFPGSLTRSLSRIEYVLRNIFKKTNRRVIIIGGEHTLTLASFNAYAKKYDDSCIIAFDAHMDLRNEYLGSRYNHATVMRRILEKEKNVKIIIIGARAVSREEEQFYKNINEKNNIKVFRIIGDEVKVDTINSIENEISTCKNKYISIDIDILDPSYAPGVQTPEPLGLSPYTLLKILNRIVDINIYAVDLVEMTPIYDPSETTAFISAKILIELIAMMSEVIGLDVKRCW</sequence>
<feature type="binding site" evidence="4">
    <location>
        <position position="145"/>
    </location>
    <ligand>
        <name>Mn(2+)</name>
        <dbReference type="ChEBI" id="CHEBI:29035"/>
        <label>1</label>
    </ligand>
</feature>
<evidence type="ECO:0000256" key="5">
    <source>
        <dbReference type="RuleBase" id="RU003684"/>
    </source>
</evidence>
<dbReference type="GO" id="GO:0046872">
    <property type="term" value="F:metal ion binding"/>
    <property type="evidence" value="ECO:0007669"/>
    <property type="project" value="UniProtKB-KW"/>
</dbReference>
<name>A0A7C5UUB3_9CREN</name>
<dbReference type="NCBIfam" id="TIGR01230">
    <property type="entry name" value="agmatinase"/>
    <property type="match status" value="1"/>
</dbReference>
<evidence type="ECO:0000256" key="1">
    <source>
        <dbReference type="ARBA" id="ARBA00009227"/>
    </source>
</evidence>
<evidence type="ECO:0000313" key="6">
    <source>
        <dbReference type="EMBL" id="HHR95631.1"/>
    </source>
</evidence>
<organism evidence="6">
    <name type="scientific">Ignisphaera aggregans</name>
    <dbReference type="NCBI Taxonomy" id="334771"/>
    <lineage>
        <taxon>Archaea</taxon>
        <taxon>Thermoproteota</taxon>
        <taxon>Thermoprotei</taxon>
        <taxon>Desulfurococcales</taxon>
        <taxon>Desulfurococcaceae</taxon>
        <taxon>Ignisphaera</taxon>
    </lineage>
</organism>
<accession>A0A7C5UUB3</accession>
<dbReference type="EC" id="3.5.3.11" evidence="6"/>
<feature type="binding site" evidence="4">
    <location>
        <position position="147"/>
    </location>
    <ligand>
        <name>Mn(2+)</name>
        <dbReference type="ChEBI" id="CHEBI:29035"/>
        <label>1</label>
    </ligand>
</feature>
<keyword evidence="3 5" id="KW-0378">Hydrolase</keyword>
<evidence type="ECO:0000256" key="3">
    <source>
        <dbReference type="ARBA" id="ARBA00022801"/>
    </source>
</evidence>
<dbReference type="InterPro" id="IPR005925">
    <property type="entry name" value="Agmatinase-rel"/>
</dbReference>
<dbReference type="PROSITE" id="PS01053">
    <property type="entry name" value="ARGINASE_1"/>
    <property type="match status" value="1"/>
</dbReference>
<dbReference type="PIRSF" id="PIRSF036979">
    <property type="entry name" value="Arginase"/>
    <property type="match status" value="1"/>
</dbReference>
<dbReference type="InterPro" id="IPR020855">
    <property type="entry name" value="Ureohydrolase_Mn_BS"/>
</dbReference>
<dbReference type="GO" id="GO:0033389">
    <property type="term" value="P:putrescine biosynthetic process from arginine, via agmatine"/>
    <property type="evidence" value="ECO:0007669"/>
    <property type="project" value="TreeGrafter"/>
</dbReference>
<dbReference type="PANTHER" id="PTHR11358">
    <property type="entry name" value="ARGINASE/AGMATINASE"/>
    <property type="match status" value="1"/>
</dbReference>
<feature type="binding site" evidence="4">
    <location>
        <position position="235"/>
    </location>
    <ligand>
        <name>Mn(2+)</name>
        <dbReference type="ChEBI" id="CHEBI:29035"/>
        <label>1</label>
    </ligand>
</feature>
<dbReference type="SUPFAM" id="SSF52768">
    <property type="entry name" value="Arginase/deacetylase"/>
    <property type="match status" value="1"/>
</dbReference>
<dbReference type="Pfam" id="PF00491">
    <property type="entry name" value="Arginase"/>
    <property type="match status" value="1"/>
</dbReference>
<dbReference type="InterPro" id="IPR023696">
    <property type="entry name" value="Ureohydrolase_dom_sf"/>
</dbReference>
<reference evidence="6" key="1">
    <citation type="journal article" date="2020" name="mSystems">
        <title>Genome- and Community-Level Interaction Insights into Carbon Utilization and Element Cycling Functions of Hydrothermarchaeota in Hydrothermal Sediment.</title>
        <authorList>
            <person name="Zhou Z."/>
            <person name="Liu Y."/>
            <person name="Xu W."/>
            <person name="Pan J."/>
            <person name="Luo Z.H."/>
            <person name="Li M."/>
        </authorList>
    </citation>
    <scope>NUCLEOTIDE SEQUENCE [LARGE SCALE GENOMIC DNA]</scope>
    <source>
        <strain evidence="6">SpSt-1</strain>
    </source>
</reference>
<dbReference type="AlphaFoldDB" id="A0A7C5UUB3"/>
<comment type="similarity">
    <text evidence="1">Belongs to the arginase family. Agmatinase subfamily.</text>
</comment>
<gene>
    <name evidence="6" type="primary">speB</name>
    <name evidence="6" type="ORF">ENL47_02125</name>
</gene>
<protein>
    <submittedName>
        <fullName evidence="6">Agmatinase</fullName>
        <ecNumber evidence="6">3.5.3.11</ecNumber>
    </submittedName>
</protein>